<keyword evidence="1" id="KW-0472">Membrane</keyword>
<keyword evidence="4" id="KW-1185">Reference proteome</keyword>
<keyword evidence="3" id="KW-0482">Metalloprotease</keyword>
<accession>A0A9X2JBQ8</accession>
<keyword evidence="3" id="KW-0378">Hydrolase</keyword>
<dbReference type="GO" id="GO:0080120">
    <property type="term" value="P:CAAX-box protein maturation"/>
    <property type="evidence" value="ECO:0007669"/>
    <property type="project" value="UniProtKB-ARBA"/>
</dbReference>
<feature type="transmembrane region" description="Helical" evidence="1">
    <location>
        <begin position="99"/>
        <end position="120"/>
    </location>
</feature>
<dbReference type="EMBL" id="JAMWYS010000028">
    <property type="protein sequence ID" value="MCO4292732.1"/>
    <property type="molecule type" value="Genomic_DNA"/>
</dbReference>
<keyword evidence="1" id="KW-1133">Transmembrane helix</keyword>
<dbReference type="RefSeq" id="WP_252587225.1">
    <property type="nucleotide sequence ID" value="NZ_JAMWYS010000028.1"/>
</dbReference>
<sequence length="311" mass="35202">MFKGILKGQSFWVKIIALVLIAIFSMSMFTALSAFLLKPLFGVNIITDADALMDLSRPETIAAYKFLQIVQAITLFIIPALVFPVLCDENTASYLKMQKAPSGLLILLVLLLAYFSSPLFEVSNQINQKMTLPAFLSGVEDWMKAKEDQLSELTKVFLRMDNLNQLWLNLFMMAVLPAIGEELLFRGVAQRLFIDTFKNANAGIWVAAIVFSALHFQFYGFLPRMLLGVLFGYLFYWSGNIWLAVFAHFVNNATVVVFSYLFQHKIIEFNIDQTDSLPLTAYLVCFMVSGSLLLVFHRFTIKKTTLENYGG</sequence>
<evidence type="ECO:0000313" key="3">
    <source>
        <dbReference type="EMBL" id="MCO4292732.1"/>
    </source>
</evidence>
<reference evidence="3" key="1">
    <citation type="submission" date="2022-06" db="EMBL/GenBank/DDBJ databases">
        <title>Solitalea sp. MAHUQ-68 isolated from rhizospheric soil.</title>
        <authorList>
            <person name="Huq M.A."/>
        </authorList>
    </citation>
    <scope>NUCLEOTIDE SEQUENCE</scope>
    <source>
        <strain evidence="3">MAHUQ-68</strain>
    </source>
</reference>
<evidence type="ECO:0000256" key="1">
    <source>
        <dbReference type="SAM" id="Phobius"/>
    </source>
</evidence>
<feature type="transmembrane region" description="Helical" evidence="1">
    <location>
        <begin position="200"/>
        <end position="221"/>
    </location>
</feature>
<protein>
    <submittedName>
        <fullName evidence="3">CPBP family intramembrane metalloprotease</fullName>
    </submittedName>
</protein>
<evidence type="ECO:0000313" key="4">
    <source>
        <dbReference type="Proteomes" id="UP001155182"/>
    </source>
</evidence>
<feature type="transmembrane region" description="Helical" evidence="1">
    <location>
        <begin position="281"/>
        <end position="301"/>
    </location>
</feature>
<keyword evidence="1" id="KW-0812">Transmembrane</keyword>
<comment type="caution">
    <text evidence="3">The sequence shown here is derived from an EMBL/GenBank/DDBJ whole genome shotgun (WGS) entry which is preliminary data.</text>
</comment>
<dbReference type="InterPro" id="IPR003675">
    <property type="entry name" value="Rce1/LyrA-like_dom"/>
</dbReference>
<feature type="transmembrane region" description="Helical" evidence="1">
    <location>
        <begin position="12"/>
        <end position="37"/>
    </location>
</feature>
<dbReference type="InterPro" id="IPR052710">
    <property type="entry name" value="CAAX_protease"/>
</dbReference>
<dbReference type="GO" id="GO:0008237">
    <property type="term" value="F:metallopeptidase activity"/>
    <property type="evidence" value="ECO:0007669"/>
    <property type="project" value="UniProtKB-KW"/>
</dbReference>
<dbReference type="Proteomes" id="UP001155182">
    <property type="component" value="Unassembled WGS sequence"/>
</dbReference>
<keyword evidence="3" id="KW-0645">Protease</keyword>
<proteinExistence type="predicted"/>
<feature type="transmembrane region" description="Helical" evidence="1">
    <location>
        <begin position="166"/>
        <end position="188"/>
    </location>
</feature>
<feature type="transmembrane region" description="Helical" evidence="1">
    <location>
        <begin position="66"/>
        <end position="87"/>
    </location>
</feature>
<organism evidence="3 4">
    <name type="scientific">Solitalea agri</name>
    <dbReference type="NCBI Taxonomy" id="2953739"/>
    <lineage>
        <taxon>Bacteria</taxon>
        <taxon>Pseudomonadati</taxon>
        <taxon>Bacteroidota</taxon>
        <taxon>Sphingobacteriia</taxon>
        <taxon>Sphingobacteriales</taxon>
        <taxon>Sphingobacteriaceae</taxon>
        <taxon>Solitalea</taxon>
    </lineage>
</organism>
<dbReference type="PANTHER" id="PTHR36435">
    <property type="entry name" value="SLR1288 PROTEIN"/>
    <property type="match status" value="1"/>
</dbReference>
<feature type="domain" description="CAAX prenyl protease 2/Lysostaphin resistance protein A-like" evidence="2">
    <location>
        <begin position="165"/>
        <end position="253"/>
    </location>
</feature>
<dbReference type="AlphaFoldDB" id="A0A9X2JBQ8"/>
<name>A0A9X2JBQ8_9SPHI</name>
<dbReference type="Pfam" id="PF02517">
    <property type="entry name" value="Rce1-like"/>
    <property type="match status" value="1"/>
</dbReference>
<gene>
    <name evidence="3" type="ORF">NF867_07650</name>
</gene>
<dbReference type="GO" id="GO:0004175">
    <property type="term" value="F:endopeptidase activity"/>
    <property type="evidence" value="ECO:0007669"/>
    <property type="project" value="UniProtKB-ARBA"/>
</dbReference>
<dbReference type="PANTHER" id="PTHR36435:SF1">
    <property type="entry name" value="CAAX AMINO TERMINAL PROTEASE FAMILY PROTEIN"/>
    <property type="match status" value="1"/>
</dbReference>
<evidence type="ECO:0000259" key="2">
    <source>
        <dbReference type="Pfam" id="PF02517"/>
    </source>
</evidence>